<keyword evidence="3" id="KW-1185">Reference proteome</keyword>
<dbReference type="CDD" id="cd06260">
    <property type="entry name" value="DUF820-like"/>
    <property type="match status" value="1"/>
</dbReference>
<evidence type="ECO:0000313" key="3">
    <source>
        <dbReference type="Proteomes" id="UP000027395"/>
    </source>
</evidence>
<name>A0A073CMD9_PLAA1</name>
<dbReference type="AlphaFoldDB" id="A0A073CMD9"/>
<dbReference type="PATRIC" id="fig|388467.6.peg.4386"/>
<dbReference type="eggNOG" id="COG4636">
    <property type="taxonomic scope" value="Bacteria"/>
</dbReference>
<evidence type="ECO:0000259" key="1">
    <source>
        <dbReference type="Pfam" id="PF05685"/>
    </source>
</evidence>
<gene>
    <name evidence="2" type="ORF">A19Y_4447</name>
</gene>
<dbReference type="HOGENOM" id="CLU_076312_5_1_3"/>
<sequence length="201" mass="23110">MKRSPLGENHSPARKTMIQTTIKNQLTFEEYLTYDDATDNRYELEDGELIPMNPPTFRHAFIVSFLTDALTTQIKQLSLPWKILSGIGVRTSVNRSRIPDLCVIDREKISNLDQSAVIESAIIAVEIVSPESRTRDYRFKRSEYGVVGISEYWIVDPTEQKITILTLVEGFYEQIEFRGNERIVSHIFPELVLTVEQVLES</sequence>
<dbReference type="STRING" id="388467.A19Y_4447"/>
<dbReference type="InterPro" id="IPR008538">
    <property type="entry name" value="Uma2"/>
</dbReference>
<dbReference type="InterPro" id="IPR012296">
    <property type="entry name" value="Nuclease_put_TT1808"/>
</dbReference>
<dbReference type="EMBL" id="CM002803">
    <property type="protein sequence ID" value="KEI69097.1"/>
    <property type="molecule type" value="Genomic_DNA"/>
</dbReference>
<dbReference type="Pfam" id="PF05685">
    <property type="entry name" value="Uma2"/>
    <property type="match status" value="1"/>
</dbReference>
<dbReference type="Gene3D" id="3.90.1570.10">
    <property type="entry name" value="tt1808, chain A"/>
    <property type="match status" value="1"/>
</dbReference>
<proteinExistence type="predicted"/>
<feature type="domain" description="Putative restriction endonuclease" evidence="1">
    <location>
        <begin position="28"/>
        <end position="196"/>
    </location>
</feature>
<organism evidence="2 3">
    <name type="scientific">Planktothrix agardhii (strain NIVA-CYA 126/8)</name>
    <dbReference type="NCBI Taxonomy" id="388467"/>
    <lineage>
        <taxon>Bacteria</taxon>
        <taxon>Bacillati</taxon>
        <taxon>Cyanobacteriota</taxon>
        <taxon>Cyanophyceae</taxon>
        <taxon>Oscillatoriophycideae</taxon>
        <taxon>Oscillatoriales</taxon>
        <taxon>Microcoleaceae</taxon>
        <taxon>Planktothrix</taxon>
    </lineage>
</organism>
<accession>A0A073CMD9</accession>
<protein>
    <recommendedName>
        <fullName evidence="1">Putative restriction endonuclease domain-containing protein</fullName>
    </recommendedName>
</protein>
<dbReference type="SUPFAM" id="SSF52980">
    <property type="entry name" value="Restriction endonuclease-like"/>
    <property type="match status" value="1"/>
</dbReference>
<dbReference type="InterPro" id="IPR011335">
    <property type="entry name" value="Restrct_endonuc-II-like"/>
</dbReference>
<dbReference type="PANTHER" id="PTHR34107:SF2">
    <property type="entry name" value="SLL0888 PROTEIN"/>
    <property type="match status" value="1"/>
</dbReference>
<evidence type="ECO:0000313" key="2">
    <source>
        <dbReference type="EMBL" id="KEI69097.1"/>
    </source>
</evidence>
<dbReference type="PANTHER" id="PTHR34107">
    <property type="entry name" value="SLL0198 PROTEIN-RELATED"/>
    <property type="match status" value="1"/>
</dbReference>
<dbReference type="Proteomes" id="UP000027395">
    <property type="component" value="Chromosome"/>
</dbReference>
<reference evidence="2 3" key="1">
    <citation type="journal article" date="2014" name="Appl. Environ. Microbiol.">
        <title>Elucidation of insertion elements encoded on plasmids and in vitro construction of shuttle vectors from the toxic cyanobacterium Planktothrix.</title>
        <authorList>
            <person name="Christiansen G."/>
            <person name="Goesmann A."/>
            <person name="Kurmayer R."/>
        </authorList>
    </citation>
    <scope>NUCLEOTIDE SEQUENCE [LARGE SCALE GENOMIC DNA]</scope>
    <source>
        <strain evidence="2 3">NIVA-CYA 126/8</strain>
    </source>
</reference>